<organism evidence="2 3">
    <name type="scientific">Reinekea blandensis MED297</name>
    <dbReference type="NCBI Taxonomy" id="314283"/>
    <lineage>
        <taxon>Bacteria</taxon>
        <taxon>Pseudomonadati</taxon>
        <taxon>Pseudomonadota</taxon>
        <taxon>Gammaproteobacteria</taxon>
        <taxon>Oceanospirillales</taxon>
        <taxon>Saccharospirillaceae</taxon>
        <taxon>Reinekea</taxon>
    </lineage>
</organism>
<dbReference type="SFLD" id="SFLDG01065">
    <property type="entry name" value="anaerobic_coproporphyrinogen-I"/>
    <property type="match status" value="1"/>
</dbReference>
<dbReference type="HOGENOM" id="CLU_027579_3_1_6"/>
<dbReference type="PANTHER" id="PTHR13932:SF5">
    <property type="entry name" value="RADICAL S-ADENOSYL METHIONINE DOMAIN-CONTAINING PROTEIN 1, MITOCHONDRIAL"/>
    <property type="match status" value="1"/>
</dbReference>
<sequence>MQALARYPLTQWATHRLFRSRLHLDPQPVRLPSVLPTPVALYLHIPFCESLCTYCSFHRQLLDPALAKAYFQALRQQITAVAEAGWQVSQVYIGGGTPTVLPQELASTLSLLTEHFGLVPISVETNPNHLTTDVIEMLSARDVSRLSIGVQSFDDDLLQKMNRRLAYGDSEAIQERLAWVNRRFPTVNVDLIFNLPGQSERSLRRDLAIVNALQLSQVSWYPLMPNDSVQGTLEASLGRWQRKTEWKGFKAIRRALSAQYQPSSAWCYNLGHQPQSDEYFVNSPDYLGLGSGSFSFIDRTLYASSFHIPEYIGHMQTRPLTMNAQQTFSDLEWMQYRLMMQLFALHVSDAPQADGWQHRLWQSELSALKTMRAIQPSDQGFEVTPLGQYLGLVLMREFFVAVNRLREQMSVSD</sequence>
<proteinExistence type="predicted"/>
<dbReference type="SMART" id="SM00729">
    <property type="entry name" value="Elp3"/>
    <property type="match status" value="1"/>
</dbReference>
<dbReference type="SUPFAM" id="SSF102114">
    <property type="entry name" value="Radical SAM enzymes"/>
    <property type="match status" value="1"/>
</dbReference>
<evidence type="ECO:0000313" key="2">
    <source>
        <dbReference type="EMBL" id="EAR10006.1"/>
    </source>
</evidence>
<comment type="caution">
    <text evidence="2">The sequence shown here is derived from an EMBL/GenBank/DDBJ whole genome shotgun (WGS) entry which is preliminary data.</text>
</comment>
<gene>
    <name evidence="2" type="ORF">MED297_07956</name>
</gene>
<accession>A4BCS4</accession>
<dbReference type="InterPro" id="IPR006638">
    <property type="entry name" value="Elp3/MiaA/NifB-like_rSAM"/>
</dbReference>
<dbReference type="Gene3D" id="3.80.30.20">
    <property type="entry name" value="tm_1862 like domain"/>
    <property type="match status" value="1"/>
</dbReference>
<dbReference type="InterPro" id="IPR007197">
    <property type="entry name" value="rSAM"/>
</dbReference>
<reference evidence="2 3" key="1">
    <citation type="submission" date="2006-02" db="EMBL/GenBank/DDBJ databases">
        <authorList>
            <person name="Pinhassi J."/>
            <person name="Pedros-Alio C."/>
            <person name="Ferriera S."/>
            <person name="Johnson J."/>
            <person name="Kravitz S."/>
            <person name="Halpern A."/>
            <person name="Remington K."/>
            <person name="Beeson K."/>
            <person name="Tran B."/>
            <person name="Rogers Y.-H."/>
            <person name="Friedman R."/>
            <person name="Venter J.C."/>
        </authorList>
    </citation>
    <scope>NUCLEOTIDE SEQUENCE [LARGE SCALE GENOMIC DNA]</scope>
    <source>
        <strain evidence="2 3">MED297</strain>
    </source>
</reference>
<dbReference type="GO" id="GO:0005737">
    <property type="term" value="C:cytoplasm"/>
    <property type="evidence" value="ECO:0007669"/>
    <property type="project" value="TreeGrafter"/>
</dbReference>
<evidence type="ECO:0000313" key="3">
    <source>
        <dbReference type="Proteomes" id="UP000005953"/>
    </source>
</evidence>
<dbReference type="GO" id="GO:0003824">
    <property type="term" value="F:catalytic activity"/>
    <property type="evidence" value="ECO:0007669"/>
    <property type="project" value="InterPro"/>
</dbReference>
<protein>
    <submittedName>
        <fullName evidence="2">Coproporphyrinogen III oxidase</fullName>
    </submittedName>
</protein>
<dbReference type="Proteomes" id="UP000005953">
    <property type="component" value="Unassembled WGS sequence"/>
</dbReference>
<dbReference type="PANTHER" id="PTHR13932">
    <property type="entry name" value="COPROPORPHYRINIGEN III OXIDASE"/>
    <property type="match status" value="1"/>
</dbReference>
<dbReference type="OrthoDB" id="9808022at2"/>
<dbReference type="RefSeq" id="WP_008045624.1">
    <property type="nucleotide sequence ID" value="NZ_CH724152.1"/>
</dbReference>
<dbReference type="GO" id="GO:0051539">
    <property type="term" value="F:4 iron, 4 sulfur cluster binding"/>
    <property type="evidence" value="ECO:0007669"/>
    <property type="project" value="TreeGrafter"/>
</dbReference>
<dbReference type="NCBIfam" id="NF006385">
    <property type="entry name" value="PRK08629.1"/>
    <property type="match status" value="1"/>
</dbReference>
<dbReference type="STRING" id="314283.MED297_07956"/>
<dbReference type="InterPro" id="IPR058240">
    <property type="entry name" value="rSAM_sf"/>
</dbReference>
<dbReference type="Pfam" id="PF04055">
    <property type="entry name" value="Radical_SAM"/>
    <property type="match status" value="1"/>
</dbReference>
<feature type="domain" description="Radical SAM core" evidence="1">
    <location>
        <begin position="33"/>
        <end position="259"/>
    </location>
</feature>
<dbReference type="AlphaFoldDB" id="A4BCS4"/>
<dbReference type="CDD" id="cd01335">
    <property type="entry name" value="Radical_SAM"/>
    <property type="match status" value="1"/>
</dbReference>
<dbReference type="EMBL" id="AAOE01000006">
    <property type="protein sequence ID" value="EAR10006.1"/>
    <property type="molecule type" value="Genomic_DNA"/>
</dbReference>
<dbReference type="PROSITE" id="PS51918">
    <property type="entry name" value="RADICAL_SAM"/>
    <property type="match status" value="1"/>
</dbReference>
<dbReference type="SFLD" id="SFLDS00029">
    <property type="entry name" value="Radical_SAM"/>
    <property type="match status" value="1"/>
</dbReference>
<dbReference type="GO" id="GO:0006779">
    <property type="term" value="P:porphyrin-containing compound biosynthetic process"/>
    <property type="evidence" value="ECO:0007669"/>
    <property type="project" value="TreeGrafter"/>
</dbReference>
<dbReference type="InterPro" id="IPR023404">
    <property type="entry name" value="rSAM_horseshoe"/>
</dbReference>
<evidence type="ECO:0000259" key="1">
    <source>
        <dbReference type="PROSITE" id="PS51918"/>
    </source>
</evidence>
<keyword evidence="3" id="KW-1185">Reference proteome</keyword>
<name>A4BCS4_9GAMM</name>
<dbReference type="InterPro" id="IPR034505">
    <property type="entry name" value="Coproporphyrinogen-III_oxidase"/>
</dbReference>